<reference evidence="1" key="2">
    <citation type="submission" date="2020-07" db="EMBL/GenBank/DDBJ databases">
        <authorList>
            <person name="Vera ALvarez R."/>
            <person name="Arias-Moreno D.M."/>
            <person name="Jimenez-Jacinto V."/>
            <person name="Jimenez-Bremont J.F."/>
            <person name="Swaminathan K."/>
            <person name="Moose S.P."/>
            <person name="Guerrero-Gonzalez M.L."/>
            <person name="Marino-Ramirez L."/>
            <person name="Landsman D."/>
            <person name="Rodriguez-Kessler M."/>
            <person name="Delgado-Sanchez P."/>
        </authorList>
    </citation>
    <scope>NUCLEOTIDE SEQUENCE</scope>
    <source>
        <tissue evidence="1">Cladode</tissue>
    </source>
</reference>
<proteinExistence type="predicted"/>
<dbReference type="EMBL" id="GISG01246060">
    <property type="protein sequence ID" value="MBA4670085.1"/>
    <property type="molecule type" value="Transcribed_RNA"/>
</dbReference>
<protein>
    <submittedName>
        <fullName evidence="1">Uncharacterized protein</fullName>
    </submittedName>
</protein>
<dbReference type="AlphaFoldDB" id="A0A7C9EK10"/>
<evidence type="ECO:0000313" key="1">
    <source>
        <dbReference type="EMBL" id="MBA4670080.1"/>
    </source>
</evidence>
<sequence>MHMLRSINLVDLSLSHDIDCIRQNKTNTEQHIAYASASKNTKNAPFLAKTASPESSCSPPGSVNPAWNVMAARSVATTNSTSRSFKKYFSRCAYVSFSVGSILARLHNSDHS</sequence>
<name>A0A7C9EK10_OPUST</name>
<dbReference type="EMBL" id="GISG01246055">
    <property type="protein sequence ID" value="MBA4670080.1"/>
    <property type="molecule type" value="Transcribed_RNA"/>
</dbReference>
<dbReference type="EMBL" id="GISG01246056">
    <property type="protein sequence ID" value="MBA4670081.1"/>
    <property type="molecule type" value="Transcribed_RNA"/>
</dbReference>
<reference evidence="1" key="1">
    <citation type="journal article" date="2013" name="J. Plant Res.">
        <title>Effect of fungi and light on seed germination of three Opuntia species from semiarid lands of central Mexico.</title>
        <authorList>
            <person name="Delgado-Sanchez P."/>
            <person name="Jimenez-Bremont J.F."/>
            <person name="Guerrero-Gonzalez Mde L."/>
            <person name="Flores J."/>
        </authorList>
    </citation>
    <scope>NUCLEOTIDE SEQUENCE</scope>
    <source>
        <tissue evidence="1">Cladode</tissue>
    </source>
</reference>
<organism evidence="1">
    <name type="scientific">Opuntia streptacantha</name>
    <name type="common">Prickly pear cactus</name>
    <name type="synonym">Opuntia cardona</name>
    <dbReference type="NCBI Taxonomy" id="393608"/>
    <lineage>
        <taxon>Eukaryota</taxon>
        <taxon>Viridiplantae</taxon>
        <taxon>Streptophyta</taxon>
        <taxon>Embryophyta</taxon>
        <taxon>Tracheophyta</taxon>
        <taxon>Spermatophyta</taxon>
        <taxon>Magnoliopsida</taxon>
        <taxon>eudicotyledons</taxon>
        <taxon>Gunneridae</taxon>
        <taxon>Pentapetalae</taxon>
        <taxon>Caryophyllales</taxon>
        <taxon>Cactineae</taxon>
        <taxon>Cactaceae</taxon>
        <taxon>Opuntioideae</taxon>
        <taxon>Opuntia</taxon>
    </lineage>
</organism>
<accession>A0A7C9EK10</accession>